<evidence type="ECO:0000313" key="3">
    <source>
        <dbReference type="EMBL" id="ETO15012.1"/>
    </source>
</evidence>
<feature type="compositionally biased region" description="Basic and acidic residues" evidence="1">
    <location>
        <begin position="136"/>
        <end position="145"/>
    </location>
</feature>
<proteinExistence type="predicted"/>
<keyword evidence="2" id="KW-0472">Membrane</keyword>
<feature type="compositionally biased region" description="Polar residues" evidence="1">
    <location>
        <begin position="112"/>
        <end position="125"/>
    </location>
</feature>
<keyword evidence="4" id="KW-1185">Reference proteome</keyword>
<sequence length="163" mass="18416">MTNKQRKKRERRFASLGMIYLFVELCAFQWKEHGIRKTTFQRSAERKTGGEAEVERLNQLDTVRTEEIQQLRQEMEELKSGIKAKDKSKAKDADAAAAAAQSQKKLGAPTVHGTSEVGSPLNSIKETGDTEDEESSNAREQRAPNDNEEEVLYILCRAICAWV</sequence>
<evidence type="ECO:0000256" key="1">
    <source>
        <dbReference type="SAM" id="MobiDB-lite"/>
    </source>
</evidence>
<keyword evidence="2" id="KW-0812">Transmembrane</keyword>
<comment type="caution">
    <text evidence="3">The sequence shown here is derived from an EMBL/GenBank/DDBJ whole genome shotgun (WGS) entry which is preliminary data.</text>
</comment>
<reference evidence="3 4" key="1">
    <citation type="journal article" date="2013" name="Curr. Biol.">
        <title>The Genome of the Foraminiferan Reticulomyxa filosa.</title>
        <authorList>
            <person name="Glockner G."/>
            <person name="Hulsmann N."/>
            <person name="Schleicher M."/>
            <person name="Noegel A.A."/>
            <person name="Eichinger L."/>
            <person name="Gallinger C."/>
            <person name="Pawlowski J."/>
            <person name="Sierra R."/>
            <person name="Euteneuer U."/>
            <person name="Pillet L."/>
            <person name="Moustafa A."/>
            <person name="Platzer M."/>
            <person name="Groth M."/>
            <person name="Szafranski K."/>
            <person name="Schliwa M."/>
        </authorList>
    </citation>
    <scope>NUCLEOTIDE SEQUENCE [LARGE SCALE GENOMIC DNA]</scope>
</reference>
<gene>
    <name evidence="3" type="ORF">RFI_22354</name>
</gene>
<protein>
    <submittedName>
        <fullName evidence="3">Uncharacterized protein</fullName>
    </submittedName>
</protein>
<evidence type="ECO:0000256" key="2">
    <source>
        <dbReference type="SAM" id="Phobius"/>
    </source>
</evidence>
<feature type="compositionally biased region" description="Low complexity" evidence="1">
    <location>
        <begin position="95"/>
        <end position="105"/>
    </location>
</feature>
<feature type="compositionally biased region" description="Basic and acidic residues" evidence="1">
    <location>
        <begin position="79"/>
        <end position="94"/>
    </location>
</feature>
<feature type="transmembrane region" description="Helical" evidence="2">
    <location>
        <begin position="12"/>
        <end position="30"/>
    </location>
</feature>
<organism evidence="3 4">
    <name type="scientific">Reticulomyxa filosa</name>
    <dbReference type="NCBI Taxonomy" id="46433"/>
    <lineage>
        <taxon>Eukaryota</taxon>
        <taxon>Sar</taxon>
        <taxon>Rhizaria</taxon>
        <taxon>Retaria</taxon>
        <taxon>Foraminifera</taxon>
        <taxon>Monothalamids</taxon>
        <taxon>Reticulomyxidae</taxon>
        <taxon>Reticulomyxa</taxon>
    </lineage>
</organism>
<accession>X6MNK7</accession>
<name>X6MNK7_RETFI</name>
<dbReference type="AlphaFoldDB" id="X6MNK7"/>
<dbReference type="Proteomes" id="UP000023152">
    <property type="component" value="Unassembled WGS sequence"/>
</dbReference>
<evidence type="ECO:0000313" key="4">
    <source>
        <dbReference type="Proteomes" id="UP000023152"/>
    </source>
</evidence>
<feature type="region of interest" description="Disordered" evidence="1">
    <location>
        <begin position="79"/>
        <end position="147"/>
    </location>
</feature>
<dbReference type="EMBL" id="ASPP01019555">
    <property type="protein sequence ID" value="ETO15012.1"/>
    <property type="molecule type" value="Genomic_DNA"/>
</dbReference>
<keyword evidence="2" id="KW-1133">Transmembrane helix</keyword>